<accession>A0A7I7PC80</accession>
<dbReference type="AlphaFoldDB" id="A0A7I7PC80"/>
<dbReference type="Proteomes" id="UP000466894">
    <property type="component" value="Chromosome"/>
</dbReference>
<evidence type="ECO:0000313" key="3">
    <source>
        <dbReference type="Proteomes" id="UP000466894"/>
    </source>
</evidence>
<dbReference type="OrthoDB" id="9429771at2"/>
<feature type="region of interest" description="Disordered" evidence="1">
    <location>
        <begin position="32"/>
        <end position="63"/>
    </location>
</feature>
<dbReference type="KEGG" id="mnv:MNVI_14640"/>
<evidence type="ECO:0000256" key="1">
    <source>
        <dbReference type="SAM" id="MobiDB-lite"/>
    </source>
</evidence>
<gene>
    <name evidence="2" type="ORF">MNVI_14640</name>
</gene>
<protein>
    <submittedName>
        <fullName evidence="2">Uncharacterized protein</fullName>
    </submittedName>
</protein>
<dbReference type="RefSeq" id="WP_139797931.1">
    <property type="nucleotide sequence ID" value="NZ_AP022583.1"/>
</dbReference>
<organism evidence="2 3">
    <name type="scientific">Mycobacterium noviomagense</name>
    <dbReference type="NCBI Taxonomy" id="459858"/>
    <lineage>
        <taxon>Bacteria</taxon>
        <taxon>Bacillati</taxon>
        <taxon>Actinomycetota</taxon>
        <taxon>Actinomycetes</taxon>
        <taxon>Mycobacteriales</taxon>
        <taxon>Mycobacteriaceae</taxon>
        <taxon>Mycobacterium</taxon>
    </lineage>
</organism>
<feature type="compositionally biased region" description="Polar residues" evidence="1">
    <location>
        <begin position="32"/>
        <end position="43"/>
    </location>
</feature>
<dbReference type="EMBL" id="AP022583">
    <property type="protein sequence ID" value="BBY06146.1"/>
    <property type="molecule type" value="Genomic_DNA"/>
</dbReference>
<reference evidence="2 3" key="1">
    <citation type="journal article" date="2019" name="Emerg. Microbes Infect.">
        <title>Comprehensive subspecies identification of 175 nontuberculous mycobacteria species based on 7547 genomic profiles.</title>
        <authorList>
            <person name="Matsumoto Y."/>
            <person name="Kinjo T."/>
            <person name="Motooka D."/>
            <person name="Nabeya D."/>
            <person name="Jung N."/>
            <person name="Uechi K."/>
            <person name="Horii T."/>
            <person name="Iida T."/>
            <person name="Fujita J."/>
            <person name="Nakamura S."/>
        </authorList>
    </citation>
    <scope>NUCLEOTIDE SEQUENCE [LARGE SCALE GENOMIC DNA]</scope>
    <source>
        <strain evidence="2 3">JCM 16367</strain>
    </source>
</reference>
<evidence type="ECO:0000313" key="2">
    <source>
        <dbReference type="EMBL" id="BBY06146.1"/>
    </source>
</evidence>
<proteinExistence type="predicted"/>
<sequence length="63" mass="6583">MTVDVCPACGYPTIGPDVCFFCRPEIVMTGQQTSEPDVSTTLHRGSVPVGVMHPGLDPAAHVG</sequence>
<name>A0A7I7PC80_9MYCO</name>